<dbReference type="InterPro" id="IPR006949">
    <property type="entry name" value="Barrel_Baseplate_J-like"/>
</dbReference>
<proteinExistence type="predicted"/>
<dbReference type="Proteomes" id="UP000092528">
    <property type="component" value="Chromosome 1"/>
</dbReference>
<evidence type="ECO:0000313" key="2">
    <source>
        <dbReference type="EMBL" id="ANU36277.1"/>
    </source>
</evidence>
<dbReference type="InterPro" id="IPR052399">
    <property type="entry name" value="Phage_Baseplate_Assmbl_Protein"/>
</dbReference>
<dbReference type="RefSeq" id="WP_065545262.1">
    <property type="nucleotide sequence ID" value="NZ_CP016414.1"/>
</dbReference>
<gene>
    <name evidence="2" type="ORF">VSVS05_01150</name>
</gene>
<organism evidence="2 3">
    <name type="scientific">Vibrio scophthalmi</name>
    <dbReference type="NCBI Taxonomy" id="45658"/>
    <lineage>
        <taxon>Bacteria</taxon>
        <taxon>Pseudomonadati</taxon>
        <taxon>Pseudomonadota</taxon>
        <taxon>Gammaproteobacteria</taxon>
        <taxon>Vibrionales</taxon>
        <taxon>Vibrionaceae</taxon>
        <taxon>Vibrio</taxon>
    </lineage>
</organism>
<sequence length="351" mass="38269">MSTQRSLQALIDRAKLTLMAKTGQNTPAIEAIACAIAGVSYGQYGYQDLLFRELHPETCSESWLYLHGNRHKTPRLLPTFATGSVEFEQLGGVVVIPKGRLLTDNAGNEYETTKEQYSHLPVEVVALTSGISSNLPLGSVLKLSEGLSGINPSNVRSLGIEGGADIEALEHWRGRVIVAYEKSELVGKAEDYQAWAISAHADVDFAWALDNTPERGMVEVYIGSRRNNPALTNEVINLVQEAFENNRLAGCHPRALLPKPALLNVEIQGIDDPIVRADVVAALDAMVQNKMGKVTKIDKNTRVPESITPTEIVLTISAVTSNFLVRRPADEVNISKDQIHVLGDVTWTLPG</sequence>
<reference evidence="2 3" key="1">
    <citation type="submission" date="2016-07" db="EMBL/GenBank/DDBJ databases">
        <title>Genome sequencing of Vibrio scophthalmi strain VS-05, an isolated from Paralichthys olivaceus.</title>
        <authorList>
            <person name="Han H.-J."/>
        </authorList>
    </citation>
    <scope>NUCLEOTIDE SEQUENCE [LARGE SCALE GENOMIC DNA]</scope>
    <source>
        <strain evidence="2 3">VS-05</strain>
    </source>
</reference>
<feature type="domain" description="Baseplate protein J-like barrel" evidence="1">
    <location>
        <begin position="85"/>
        <end position="150"/>
    </location>
</feature>
<evidence type="ECO:0000259" key="1">
    <source>
        <dbReference type="Pfam" id="PF04865"/>
    </source>
</evidence>
<protein>
    <recommendedName>
        <fullName evidence="1">Baseplate protein J-like barrel domain-containing protein</fullName>
    </recommendedName>
</protein>
<keyword evidence="3" id="KW-1185">Reference proteome</keyword>
<dbReference type="PANTHER" id="PTHR37829:SF3">
    <property type="entry name" value="PROTEIN JAYE-RELATED"/>
    <property type="match status" value="1"/>
</dbReference>
<evidence type="ECO:0000313" key="3">
    <source>
        <dbReference type="Proteomes" id="UP000092528"/>
    </source>
</evidence>
<dbReference type="PATRIC" id="fig|45658.7.peg.1120"/>
<dbReference type="Pfam" id="PF04865">
    <property type="entry name" value="Baseplate_J"/>
    <property type="match status" value="1"/>
</dbReference>
<dbReference type="EMBL" id="CP016414">
    <property type="protein sequence ID" value="ANU36277.1"/>
    <property type="molecule type" value="Genomic_DNA"/>
</dbReference>
<dbReference type="PANTHER" id="PTHR37829">
    <property type="entry name" value="PHAGE-LIKE ELEMENT PBSX PROTEIN XKDT"/>
    <property type="match status" value="1"/>
</dbReference>
<name>A0A1C7F941_9VIBR</name>
<accession>A0A1C7F941</accession>
<dbReference type="AlphaFoldDB" id="A0A1C7F941"/>